<reference evidence="1 2" key="1">
    <citation type="submission" date="2023-07" db="EMBL/GenBank/DDBJ databases">
        <title>Genomic Encyclopedia of Type Strains, Phase IV (KMG-IV): sequencing the most valuable type-strain genomes for metagenomic binning, comparative biology and taxonomic classification.</title>
        <authorList>
            <person name="Goeker M."/>
        </authorList>
    </citation>
    <scope>NUCLEOTIDE SEQUENCE [LARGE SCALE GENOMIC DNA]</scope>
    <source>
        <strain evidence="1 2">DSM 1112</strain>
    </source>
</reference>
<comment type="caution">
    <text evidence="1">The sequence shown here is derived from an EMBL/GenBank/DDBJ whole genome shotgun (WGS) entry which is preliminary data.</text>
</comment>
<dbReference type="EMBL" id="JAUSVF010000001">
    <property type="protein sequence ID" value="MDQ0317904.1"/>
    <property type="molecule type" value="Genomic_DNA"/>
</dbReference>
<accession>A0ABU0BJJ2</accession>
<sequence>MIIEAANETQDWGTGRKTILAMAAKYSVPALSSTNDAIAIAAAEKALNLIELLSVQHQEGCVHFLDGSFSTPDFSIPQVGKAYKIYSEALRVAYIDGKSNKLGEKLPLEQIGPIVRDMLGLTENDADALQNPASAEPRQLCDALKKFLNLKLVPPSQRGPYARTIIAGG</sequence>
<organism evidence="1 2">
    <name type="scientific">Pararhizobium capsulatum DSM 1112</name>
    <dbReference type="NCBI Taxonomy" id="1121113"/>
    <lineage>
        <taxon>Bacteria</taxon>
        <taxon>Pseudomonadati</taxon>
        <taxon>Pseudomonadota</taxon>
        <taxon>Alphaproteobacteria</taxon>
        <taxon>Hyphomicrobiales</taxon>
        <taxon>Rhizobiaceae</taxon>
        <taxon>Rhizobium/Agrobacterium group</taxon>
        <taxon>Pararhizobium</taxon>
    </lineage>
</organism>
<evidence type="ECO:0000313" key="2">
    <source>
        <dbReference type="Proteomes" id="UP001230207"/>
    </source>
</evidence>
<dbReference type="RefSeq" id="WP_307225507.1">
    <property type="nucleotide sequence ID" value="NZ_JAUSVF010000001.1"/>
</dbReference>
<name>A0ABU0BJJ2_9HYPH</name>
<proteinExistence type="predicted"/>
<gene>
    <name evidence="1" type="ORF">QO002_000042</name>
</gene>
<dbReference type="Proteomes" id="UP001230207">
    <property type="component" value="Unassembled WGS sequence"/>
</dbReference>
<protein>
    <submittedName>
        <fullName evidence="1">Uncharacterized protein</fullName>
    </submittedName>
</protein>
<evidence type="ECO:0000313" key="1">
    <source>
        <dbReference type="EMBL" id="MDQ0317904.1"/>
    </source>
</evidence>
<keyword evidence="2" id="KW-1185">Reference proteome</keyword>